<dbReference type="Proteomes" id="UP000217343">
    <property type="component" value="Chromosome"/>
</dbReference>
<evidence type="ECO:0000313" key="1">
    <source>
        <dbReference type="EMBL" id="ATB51123.1"/>
    </source>
</evidence>
<dbReference type="EMBL" id="CP022203">
    <property type="protein sequence ID" value="ATB51123.1"/>
    <property type="molecule type" value="Genomic_DNA"/>
</dbReference>
<protein>
    <submittedName>
        <fullName evidence="1">Uncharacterized protein</fullName>
    </submittedName>
</protein>
<reference evidence="1 2" key="1">
    <citation type="submission" date="2017-06" db="EMBL/GenBank/DDBJ databases">
        <title>Sequencing and comparative analysis of myxobacterial genomes.</title>
        <authorList>
            <person name="Rupp O."/>
            <person name="Goesmann A."/>
            <person name="Sogaard-Andersen L."/>
        </authorList>
    </citation>
    <scope>NUCLEOTIDE SEQUENCE [LARGE SCALE GENOMIC DNA]</scope>
    <source>
        <strain evidence="1 2">DSM 14697</strain>
    </source>
</reference>
<dbReference type="KEGG" id="mmas:MYMAC_006780"/>
<proteinExistence type="predicted"/>
<organism evidence="1 2">
    <name type="scientific">Corallococcus macrosporus DSM 14697</name>
    <dbReference type="NCBI Taxonomy" id="1189310"/>
    <lineage>
        <taxon>Bacteria</taxon>
        <taxon>Pseudomonadati</taxon>
        <taxon>Myxococcota</taxon>
        <taxon>Myxococcia</taxon>
        <taxon>Myxococcales</taxon>
        <taxon>Cystobacterineae</taxon>
        <taxon>Myxococcaceae</taxon>
        <taxon>Corallococcus</taxon>
    </lineage>
</organism>
<evidence type="ECO:0000313" key="2">
    <source>
        <dbReference type="Proteomes" id="UP000217343"/>
    </source>
</evidence>
<gene>
    <name evidence="1" type="ORF">MYMAC_006780</name>
</gene>
<name>A0A250K523_9BACT</name>
<sequence length="120" mass="13370">MLVIRPSQMHAFQGAAETGLLEAFAERVREFWPHSAQALGPERLRTRIQAAVALARRHGIHARTDVLRVVNAAMALDDDFTPAPRLDWVVPLLENASLHPSDRVARLSSRVLEHLQGVEP</sequence>
<dbReference type="AlphaFoldDB" id="A0A250K523"/>
<dbReference type="OrthoDB" id="7066697at2"/>
<keyword evidence="2" id="KW-1185">Reference proteome</keyword>
<accession>A0A250K523</accession>
<dbReference type="RefSeq" id="WP_095961113.1">
    <property type="nucleotide sequence ID" value="NZ_CP022203.1"/>
</dbReference>